<protein>
    <submittedName>
        <fullName evidence="2">50S ribosomal protein L7ae</fullName>
    </submittedName>
</protein>
<accession>A0A1L8CS59</accession>
<dbReference type="SUPFAM" id="SSF55315">
    <property type="entry name" value="L30e-like"/>
    <property type="match status" value="1"/>
</dbReference>
<dbReference type="InterPro" id="IPR004038">
    <property type="entry name" value="Ribosomal_eL8/eL30/eS12/Gad45"/>
</dbReference>
<dbReference type="Pfam" id="PF01248">
    <property type="entry name" value="Ribosomal_L7Ae"/>
    <property type="match status" value="1"/>
</dbReference>
<dbReference type="RefSeq" id="WP_075858207.1">
    <property type="nucleotide sequence ID" value="NZ_BDJK01000005.1"/>
</dbReference>
<dbReference type="GO" id="GO:0005840">
    <property type="term" value="C:ribosome"/>
    <property type="evidence" value="ECO:0007669"/>
    <property type="project" value="UniProtKB-KW"/>
</dbReference>
<keyword evidence="3" id="KW-1185">Reference proteome</keyword>
<dbReference type="STRING" id="870242.cpu_02620"/>
<dbReference type="OrthoDB" id="2353623at2"/>
<dbReference type="InterPro" id="IPR029064">
    <property type="entry name" value="Ribosomal_eL30-like_sf"/>
</dbReference>
<dbReference type="EMBL" id="BDJK01000005">
    <property type="protein sequence ID" value="GAV21752.1"/>
    <property type="molecule type" value="Genomic_DNA"/>
</dbReference>
<name>A0A1L8CS59_9THEO</name>
<reference evidence="3" key="1">
    <citation type="submission" date="2016-12" db="EMBL/GenBank/DDBJ databases">
        <title>Draft Genome Sequences od Carboxydothermus pertinax and islandicus, Hydrogenogenic Carboxydotrophic Bacteria.</title>
        <authorList>
            <person name="Fukuyama Y."/>
            <person name="Ohmae K."/>
            <person name="Yoneda Y."/>
            <person name="Yoshida T."/>
            <person name="Sako Y."/>
        </authorList>
    </citation>
    <scope>NUCLEOTIDE SEQUENCE [LARGE SCALE GENOMIC DNA]</scope>
    <source>
        <strain evidence="3">Ug1</strain>
    </source>
</reference>
<keyword evidence="2" id="KW-0689">Ribosomal protein</keyword>
<dbReference type="AlphaFoldDB" id="A0A1L8CS59"/>
<sequence>MPLSEITEAKNKTVGTKQTIKALQKGKVRKVFIALDAEKRVTDPVLALCKEKDVPVEAVDTMESLGKSCGIAVGCACAAILDPGKEV</sequence>
<comment type="caution">
    <text evidence="2">The sequence shown here is derived from an EMBL/GenBank/DDBJ whole genome shotgun (WGS) entry which is preliminary data.</text>
</comment>
<evidence type="ECO:0000313" key="2">
    <source>
        <dbReference type="EMBL" id="GAV21752.1"/>
    </source>
</evidence>
<keyword evidence="2" id="KW-0687">Ribonucleoprotein</keyword>
<feature type="domain" description="Ribosomal protein eL8/eL30/eS12/Gadd45" evidence="1">
    <location>
        <begin position="8"/>
        <end position="85"/>
    </location>
</feature>
<evidence type="ECO:0000313" key="3">
    <source>
        <dbReference type="Proteomes" id="UP000187485"/>
    </source>
</evidence>
<gene>
    <name evidence="2" type="ORF">cpu_02620</name>
</gene>
<proteinExistence type="predicted"/>
<dbReference type="Gene3D" id="3.30.1330.30">
    <property type="match status" value="1"/>
</dbReference>
<organism evidence="2 3">
    <name type="scientific">Carboxydothermus pertinax</name>
    <dbReference type="NCBI Taxonomy" id="870242"/>
    <lineage>
        <taxon>Bacteria</taxon>
        <taxon>Bacillati</taxon>
        <taxon>Bacillota</taxon>
        <taxon>Clostridia</taxon>
        <taxon>Thermoanaerobacterales</taxon>
        <taxon>Thermoanaerobacteraceae</taxon>
        <taxon>Carboxydothermus</taxon>
    </lineage>
</organism>
<dbReference type="Proteomes" id="UP000187485">
    <property type="component" value="Unassembled WGS sequence"/>
</dbReference>
<evidence type="ECO:0000259" key="1">
    <source>
        <dbReference type="Pfam" id="PF01248"/>
    </source>
</evidence>